<evidence type="ECO:0008006" key="3">
    <source>
        <dbReference type="Google" id="ProtNLM"/>
    </source>
</evidence>
<protein>
    <recommendedName>
        <fullName evidence="3">DUF1488 domain-containing protein</fullName>
    </recommendedName>
</protein>
<dbReference type="EMBL" id="LUUB01000097">
    <property type="protein sequence ID" value="OAF02379.1"/>
    <property type="molecule type" value="Genomic_DNA"/>
</dbReference>
<evidence type="ECO:0000313" key="2">
    <source>
        <dbReference type="Proteomes" id="UP000076959"/>
    </source>
</evidence>
<dbReference type="STRING" id="1505087.AYJ54_26945"/>
<evidence type="ECO:0000313" key="1">
    <source>
        <dbReference type="EMBL" id="OAF02379.1"/>
    </source>
</evidence>
<accession>A0A176YBN9</accession>
<dbReference type="OrthoDB" id="7307007at2"/>
<proteinExistence type="predicted"/>
<reference evidence="1 2" key="1">
    <citation type="submission" date="2016-03" db="EMBL/GenBank/DDBJ databases">
        <title>Draft Genome Sequence of the Strain BR 10245 (Bradyrhizobium sp.) isolated from nodules of Centrolobium paraense.</title>
        <authorList>
            <person name="Simoes-Araujo J.L.Sr."/>
            <person name="Barauna A.C."/>
            <person name="Silva K."/>
            <person name="Zilli J.E."/>
        </authorList>
    </citation>
    <scope>NUCLEOTIDE SEQUENCE [LARGE SCALE GENOMIC DNA]</scope>
    <source>
        <strain evidence="1 2">BR 10245</strain>
    </source>
</reference>
<gene>
    <name evidence="1" type="ORF">AYJ54_26945</name>
</gene>
<dbReference type="RefSeq" id="WP_136624151.1">
    <property type="nucleotide sequence ID" value="NZ_LUUB01000097.1"/>
</dbReference>
<name>A0A176YBN9_9BRAD</name>
<keyword evidence="2" id="KW-1185">Reference proteome</keyword>
<comment type="caution">
    <text evidence="1">The sequence shown here is derived from an EMBL/GenBank/DDBJ whole genome shotgun (WGS) entry which is preliminary data.</text>
</comment>
<organism evidence="1 2">
    <name type="scientific">Bradyrhizobium centrolobii</name>
    <dbReference type="NCBI Taxonomy" id="1505087"/>
    <lineage>
        <taxon>Bacteria</taxon>
        <taxon>Pseudomonadati</taxon>
        <taxon>Pseudomonadota</taxon>
        <taxon>Alphaproteobacteria</taxon>
        <taxon>Hyphomicrobiales</taxon>
        <taxon>Nitrobacteraceae</taxon>
        <taxon>Bradyrhizobium</taxon>
    </lineage>
</organism>
<dbReference type="AlphaFoldDB" id="A0A176YBN9"/>
<sequence>MNDEVHWRTDITSLVFPVQGHGAICAVHRGAFRTLLGAEPSVDDCLGYFRRSEGAFRAAASAKIARAAIPAGTSLHLTSRDIARKLLEDGQIASGEQL</sequence>
<dbReference type="Proteomes" id="UP000076959">
    <property type="component" value="Unassembled WGS sequence"/>
</dbReference>